<evidence type="ECO:0000256" key="1">
    <source>
        <dbReference type="ARBA" id="ARBA00004123"/>
    </source>
</evidence>
<dbReference type="GO" id="GO:0005664">
    <property type="term" value="C:nuclear origin of replication recognition complex"/>
    <property type="evidence" value="ECO:0007669"/>
    <property type="project" value="TreeGrafter"/>
</dbReference>
<comment type="similarity">
    <text evidence="2">Belongs to the ORC5 family.</text>
</comment>
<dbReference type="Proteomes" id="UP000002358">
    <property type="component" value="Chromosome 2"/>
</dbReference>
<dbReference type="InterPro" id="IPR041664">
    <property type="entry name" value="AAA_16"/>
</dbReference>
<dbReference type="PANTHER" id="PTHR12705:SF0">
    <property type="entry name" value="ORIGIN RECOGNITION COMPLEX SUBUNIT 5"/>
    <property type="match status" value="1"/>
</dbReference>
<organism evidence="10 11">
    <name type="scientific">Nasonia vitripennis</name>
    <name type="common">Parasitic wasp</name>
    <dbReference type="NCBI Taxonomy" id="7425"/>
    <lineage>
        <taxon>Eukaryota</taxon>
        <taxon>Metazoa</taxon>
        <taxon>Ecdysozoa</taxon>
        <taxon>Arthropoda</taxon>
        <taxon>Hexapoda</taxon>
        <taxon>Insecta</taxon>
        <taxon>Pterygota</taxon>
        <taxon>Neoptera</taxon>
        <taxon>Endopterygota</taxon>
        <taxon>Hymenoptera</taxon>
        <taxon>Apocrita</taxon>
        <taxon>Proctotrupomorpha</taxon>
        <taxon>Chalcidoidea</taxon>
        <taxon>Pteromalidae</taxon>
        <taxon>Pteromalinae</taxon>
        <taxon>Nasonia</taxon>
    </lineage>
</organism>
<dbReference type="GO" id="GO:0006270">
    <property type="term" value="P:DNA replication initiation"/>
    <property type="evidence" value="ECO:0007669"/>
    <property type="project" value="TreeGrafter"/>
</dbReference>
<evidence type="ECO:0000256" key="4">
    <source>
        <dbReference type="ARBA" id="ARBA00022741"/>
    </source>
</evidence>
<dbReference type="Gene3D" id="3.40.50.300">
    <property type="entry name" value="P-loop containing nucleotide triphosphate hydrolases"/>
    <property type="match status" value="1"/>
</dbReference>
<evidence type="ECO:0000313" key="10">
    <source>
        <dbReference type="EnsemblMetazoa" id="XP_031779053"/>
    </source>
</evidence>
<evidence type="ECO:0000259" key="7">
    <source>
        <dbReference type="Pfam" id="PF13191"/>
    </source>
</evidence>
<feature type="domain" description="ORC5 lid" evidence="9">
    <location>
        <begin position="205"/>
        <end position="262"/>
    </location>
</feature>
<dbReference type="EnsemblMetazoa" id="XM_031923193">
    <property type="protein sequence ID" value="XP_031779053"/>
    <property type="gene ID" value="LOC116416136"/>
</dbReference>
<keyword evidence="4" id="KW-0547">Nucleotide-binding</keyword>
<reference evidence="10" key="1">
    <citation type="submission" date="2021-01" db="UniProtKB">
        <authorList>
            <consortium name="EnsemblMetazoa"/>
        </authorList>
    </citation>
    <scope>IDENTIFICATION</scope>
</reference>
<dbReference type="InterPro" id="IPR047088">
    <property type="entry name" value="ORC5_C"/>
</dbReference>
<dbReference type="InterPro" id="IPR027417">
    <property type="entry name" value="P-loop_NTPase"/>
</dbReference>
<evidence type="ECO:0000259" key="8">
    <source>
        <dbReference type="Pfam" id="PF14630"/>
    </source>
</evidence>
<comment type="subcellular location">
    <subcellularLocation>
        <location evidence="1">Nucleus</location>
    </subcellularLocation>
</comment>
<dbReference type="KEGG" id="nvi:116416136"/>
<keyword evidence="3" id="KW-0235">DNA replication</keyword>
<dbReference type="GO" id="GO:0003688">
    <property type="term" value="F:DNA replication origin binding"/>
    <property type="evidence" value="ECO:0007669"/>
    <property type="project" value="TreeGrafter"/>
</dbReference>
<dbReference type="InParanoid" id="A0A7M7Q2X6"/>
<evidence type="ECO:0000313" key="11">
    <source>
        <dbReference type="Proteomes" id="UP000002358"/>
    </source>
</evidence>
<feature type="domain" description="Orc1-like AAA ATPase" evidence="7">
    <location>
        <begin position="13"/>
        <end position="155"/>
    </location>
</feature>
<dbReference type="Pfam" id="PF13191">
    <property type="entry name" value="AAA_16"/>
    <property type="match status" value="1"/>
</dbReference>
<dbReference type="Pfam" id="PF21639">
    <property type="entry name" value="ORC5_lid"/>
    <property type="match status" value="1"/>
</dbReference>
<dbReference type="GeneID" id="116416136"/>
<dbReference type="InterPro" id="IPR048866">
    <property type="entry name" value="ORC5_lid"/>
</dbReference>
<proteinExistence type="inferred from homology"/>
<dbReference type="SUPFAM" id="SSF52540">
    <property type="entry name" value="P-loop containing nucleoside triphosphate hydrolases"/>
    <property type="match status" value="1"/>
</dbReference>
<evidence type="ECO:0000256" key="6">
    <source>
        <dbReference type="ARBA" id="ARBA00023242"/>
    </source>
</evidence>
<name>A0A7M7Q2X6_NASVI</name>
<feature type="domain" description="Origin recognition complex subunit 5 C-terminal" evidence="8">
    <location>
        <begin position="300"/>
        <end position="429"/>
    </location>
</feature>
<evidence type="ECO:0000256" key="5">
    <source>
        <dbReference type="ARBA" id="ARBA00022840"/>
    </source>
</evidence>
<dbReference type="CTD" id="5001"/>
<keyword evidence="5" id="KW-0067">ATP-binding</keyword>
<sequence length="434" mass="50741">MEKCVEVLGEEIKCRDSLIRTLYSLLRDDPMFQSLFIYGHVSCGKSLIVQSVLKYLDYNVSIINCVEHTNSRSLFEKIIVDLSSIKLSSSNGYKLERRCDDFVELIFQIKSIAKANPKPIVIVFERCDKLRDLHENILPGLLRLGELTQSNVCTIFTSDVIWEKYKPKTGMYDPITLHFPAYNKDETLEILLHTTKPVEYETTFYSTYLNLFLSVFYRFCRDLHELRYMAKKNFLKYIEPVENGLIAENDTNSLWRNISHTLRENLEVIYLRVSTNDFEQQNKLSLELESTARLALSFELPFYAKYLLIAAFLASYNPMKEDRRLFMKDAGPKKKRAYKRKNEKLVTNIREGPKNFPLNRMLAIFCSIIDEKIDMNAVLLTQIPSMCQLGLLTVVGDNNIDEPKYKCCINYEFAMVISKNVNFELQKYLYDYLH</sequence>
<evidence type="ECO:0000256" key="3">
    <source>
        <dbReference type="ARBA" id="ARBA00022705"/>
    </source>
</evidence>
<dbReference type="SMR" id="A0A7M7Q2X6"/>
<dbReference type="Pfam" id="PF14630">
    <property type="entry name" value="ORC5_C"/>
    <property type="match status" value="1"/>
</dbReference>
<dbReference type="OrthoDB" id="365981at2759"/>
<dbReference type="RefSeq" id="XP_031779053.1">
    <property type="nucleotide sequence ID" value="XM_031923193.1"/>
</dbReference>
<keyword evidence="11" id="KW-1185">Reference proteome</keyword>
<dbReference type="InterPro" id="IPR020796">
    <property type="entry name" value="ORC5"/>
</dbReference>
<dbReference type="AlphaFoldDB" id="A0A7M7Q2X6"/>
<dbReference type="PANTHER" id="PTHR12705">
    <property type="entry name" value="ORIGIN RECOGNITION COMPLEX SUBUNIT 5"/>
    <property type="match status" value="1"/>
</dbReference>
<evidence type="ECO:0000259" key="9">
    <source>
        <dbReference type="Pfam" id="PF21639"/>
    </source>
</evidence>
<accession>A0A7M7Q2X6</accession>
<evidence type="ECO:0000256" key="2">
    <source>
        <dbReference type="ARBA" id="ARBA00006269"/>
    </source>
</evidence>
<protein>
    <recommendedName>
        <fullName evidence="12">Origin recognition complex subunit 5</fullName>
    </recommendedName>
</protein>
<keyword evidence="6" id="KW-0539">Nucleus</keyword>
<evidence type="ECO:0008006" key="12">
    <source>
        <dbReference type="Google" id="ProtNLM"/>
    </source>
</evidence>
<dbReference type="FunCoup" id="A0A7M7Q2X6">
    <property type="interactions" value="2643"/>
</dbReference>